<evidence type="ECO:0000256" key="2">
    <source>
        <dbReference type="ARBA" id="ARBA00022485"/>
    </source>
</evidence>
<dbReference type="Pfam" id="PF04055">
    <property type="entry name" value="Radical_SAM"/>
    <property type="match status" value="1"/>
</dbReference>
<comment type="cofactor">
    <cofactor evidence="1">
        <name>[4Fe-4S] cluster</name>
        <dbReference type="ChEBI" id="CHEBI:49883"/>
    </cofactor>
</comment>
<evidence type="ECO:0000259" key="11">
    <source>
        <dbReference type="PROSITE" id="PS51918"/>
    </source>
</evidence>
<evidence type="ECO:0000256" key="10">
    <source>
        <dbReference type="ARBA" id="ARBA00023239"/>
    </source>
</evidence>
<dbReference type="InterPro" id="IPR006638">
    <property type="entry name" value="Elp3/MiaA/NifB-like_rSAM"/>
</dbReference>
<dbReference type="SFLD" id="SFLDS00029">
    <property type="entry name" value="Radical_SAM"/>
    <property type="match status" value="1"/>
</dbReference>
<dbReference type="PANTHER" id="PTHR22960">
    <property type="entry name" value="MOLYBDOPTERIN COFACTOR SYNTHESIS PROTEIN A"/>
    <property type="match status" value="1"/>
</dbReference>
<organism evidence="12 13">
    <name type="scientific">Pontibacter silvestris</name>
    <dbReference type="NCBI Taxonomy" id="2305183"/>
    <lineage>
        <taxon>Bacteria</taxon>
        <taxon>Pseudomonadati</taxon>
        <taxon>Bacteroidota</taxon>
        <taxon>Cytophagia</taxon>
        <taxon>Cytophagales</taxon>
        <taxon>Hymenobacteraceae</taxon>
        <taxon>Pontibacter</taxon>
    </lineage>
</organism>
<dbReference type="EC" id="4.1.99.22" evidence="12"/>
<keyword evidence="3" id="KW-0949">S-adenosyl-L-methionine</keyword>
<evidence type="ECO:0000256" key="1">
    <source>
        <dbReference type="ARBA" id="ARBA00001966"/>
    </source>
</evidence>
<evidence type="ECO:0000256" key="9">
    <source>
        <dbReference type="ARBA" id="ARBA00023150"/>
    </source>
</evidence>
<dbReference type="PANTHER" id="PTHR22960:SF0">
    <property type="entry name" value="MOLYBDENUM COFACTOR BIOSYNTHESIS PROTEIN 1"/>
    <property type="match status" value="1"/>
</dbReference>
<dbReference type="InterPro" id="IPR007197">
    <property type="entry name" value="rSAM"/>
</dbReference>
<dbReference type="CDD" id="cd01335">
    <property type="entry name" value="Radical_SAM"/>
    <property type="match status" value="1"/>
</dbReference>
<dbReference type="Gene3D" id="3.20.20.70">
    <property type="entry name" value="Aldolase class I"/>
    <property type="match status" value="1"/>
</dbReference>
<keyword evidence="7" id="KW-0411">Iron-sulfur</keyword>
<evidence type="ECO:0000256" key="4">
    <source>
        <dbReference type="ARBA" id="ARBA00022723"/>
    </source>
</evidence>
<keyword evidence="6" id="KW-0408">Iron</keyword>
<dbReference type="InterPro" id="IPR050105">
    <property type="entry name" value="MoCo_biosynth_MoaA/MoaC"/>
</dbReference>
<keyword evidence="10 12" id="KW-0456">Lyase</keyword>
<dbReference type="SUPFAM" id="SSF102114">
    <property type="entry name" value="Radical SAM enzymes"/>
    <property type="match status" value="1"/>
</dbReference>
<gene>
    <name evidence="12" type="ORF">ACFSKU_15215</name>
</gene>
<keyword evidence="4" id="KW-0479">Metal-binding</keyword>
<dbReference type="GO" id="GO:0061798">
    <property type="term" value="F:GTP 3',8'-cyclase activity"/>
    <property type="evidence" value="ECO:0007669"/>
    <property type="project" value="UniProtKB-EC"/>
</dbReference>
<keyword evidence="9" id="KW-0501">Molybdenum cofactor biosynthesis</keyword>
<dbReference type="EMBL" id="JBHUHV010000052">
    <property type="protein sequence ID" value="MFD2068241.1"/>
    <property type="molecule type" value="Genomic_DNA"/>
</dbReference>
<dbReference type="Pfam" id="PF06463">
    <property type="entry name" value="Mob_synth_C"/>
    <property type="match status" value="1"/>
</dbReference>
<dbReference type="SFLD" id="SFLDG01383">
    <property type="entry name" value="cyclic_pyranopterin_phosphate"/>
    <property type="match status" value="1"/>
</dbReference>
<comment type="caution">
    <text evidence="12">The sequence shown here is derived from an EMBL/GenBank/DDBJ whole genome shotgun (WGS) entry which is preliminary data.</text>
</comment>
<keyword evidence="8" id="KW-0342">GTP-binding</keyword>
<name>A0ABW4X1H7_9BACT</name>
<dbReference type="SMART" id="SM00729">
    <property type="entry name" value="Elp3"/>
    <property type="match status" value="1"/>
</dbReference>
<dbReference type="Proteomes" id="UP001597369">
    <property type="component" value="Unassembled WGS sequence"/>
</dbReference>
<feature type="domain" description="Radical SAM core" evidence="11">
    <location>
        <begin position="7"/>
        <end position="222"/>
    </location>
</feature>
<accession>A0ABW4X1H7</accession>
<keyword evidence="5" id="KW-0547">Nucleotide-binding</keyword>
<dbReference type="PROSITE" id="PS51918">
    <property type="entry name" value="RADICAL_SAM"/>
    <property type="match status" value="1"/>
</dbReference>
<dbReference type="SFLD" id="SFLDG01067">
    <property type="entry name" value="SPASM/twitch_domain_containing"/>
    <property type="match status" value="1"/>
</dbReference>
<dbReference type="RefSeq" id="WP_229961636.1">
    <property type="nucleotide sequence ID" value="NZ_JAJJWI010000014.1"/>
</dbReference>
<evidence type="ECO:0000256" key="5">
    <source>
        <dbReference type="ARBA" id="ARBA00022741"/>
    </source>
</evidence>
<evidence type="ECO:0000256" key="6">
    <source>
        <dbReference type="ARBA" id="ARBA00023004"/>
    </source>
</evidence>
<evidence type="ECO:0000256" key="3">
    <source>
        <dbReference type="ARBA" id="ARBA00022691"/>
    </source>
</evidence>
<evidence type="ECO:0000256" key="8">
    <source>
        <dbReference type="ARBA" id="ARBA00023134"/>
    </source>
</evidence>
<dbReference type="SFLD" id="SFLDG01386">
    <property type="entry name" value="main_SPASM_domain-containing"/>
    <property type="match status" value="1"/>
</dbReference>
<keyword evidence="2" id="KW-0004">4Fe-4S</keyword>
<protein>
    <submittedName>
        <fullName evidence="12">GTP 3',8-cyclase MoaA</fullName>
        <ecNumber evidence="12">4.1.99.22</ecNumber>
    </submittedName>
</protein>
<dbReference type="InterPro" id="IPR010505">
    <property type="entry name" value="MoaA_twitch"/>
</dbReference>
<evidence type="ECO:0000313" key="12">
    <source>
        <dbReference type="EMBL" id="MFD2068241.1"/>
    </source>
</evidence>
<dbReference type="InterPro" id="IPR040064">
    <property type="entry name" value="MoaA-like"/>
</dbReference>
<proteinExistence type="predicted"/>
<evidence type="ECO:0000313" key="13">
    <source>
        <dbReference type="Proteomes" id="UP001597369"/>
    </source>
</evidence>
<reference evidence="13" key="1">
    <citation type="journal article" date="2019" name="Int. J. Syst. Evol. Microbiol.">
        <title>The Global Catalogue of Microorganisms (GCM) 10K type strain sequencing project: providing services to taxonomists for standard genome sequencing and annotation.</title>
        <authorList>
            <consortium name="The Broad Institute Genomics Platform"/>
            <consortium name="The Broad Institute Genome Sequencing Center for Infectious Disease"/>
            <person name="Wu L."/>
            <person name="Ma J."/>
        </authorList>
    </citation>
    <scope>NUCLEOTIDE SEQUENCE [LARGE SCALE GENOMIC DNA]</scope>
    <source>
        <strain evidence="13">JCM 16545</strain>
    </source>
</reference>
<evidence type="ECO:0000256" key="7">
    <source>
        <dbReference type="ARBA" id="ARBA00023014"/>
    </source>
</evidence>
<dbReference type="InterPro" id="IPR013785">
    <property type="entry name" value="Aldolase_TIM"/>
</dbReference>
<dbReference type="InterPro" id="IPR058240">
    <property type="entry name" value="rSAM_sf"/>
</dbReference>
<keyword evidence="13" id="KW-1185">Reference proteome</keyword>
<sequence>MMNLGDVYGRTFKTLRVSLLSTCNLGCVYCTVGDATINVDKKAQTPAAHFLKSIAQLHEQLNLETVRFTGGEPLLYHDLITVVEGVREIGIPHIKITTNAYLLDRMAPLLKEAGLQSVNVSLDAVDEEAFFKMSKRRHVDRVLKGIDTALKCGLEVKLNSVVLKGLNHEQILPLLDYAFDRNIPIRFLEVMAMGHLHNQADQYLFTQEDILLTIASKYDFMRLPRKVSATANYWQTDEGKVFGIVANESEPFCHDCNRLRLDAQGNIYGCLSSNFPVSINNIETEEELEQKLKQAMKQKQKVKFTGSELSMLHIGG</sequence>